<feature type="binding site" evidence="21">
    <location>
        <begin position="558"/>
        <end position="564"/>
    </location>
    <ligand>
        <name>ATP</name>
        <dbReference type="ChEBI" id="CHEBI:30616"/>
    </ligand>
</feature>
<keyword evidence="4" id="KW-0597">Phosphoprotein</keyword>
<evidence type="ECO:0000256" key="13">
    <source>
        <dbReference type="ARBA" id="ARBA00023136"/>
    </source>
</evidence>
<keyword evidence="22" id="KW-0479">Metal-binding</keyword>
<evidence type="ECO:0000256" key="11">
    <source>
        <dbReference type="ARBA" id="ARBA00022843"/>
    </source>
</evidence>
<feature type="domain" description="Ig-like" evidence="29">
    <location>
        <begin position="197"/>
        <end position="289"/>
    </location>
</feature>
<feature type="active site" description="Proton acceptor" evidence="20">
    <location>
        <position position="689"/>
    </location>
</feature>
<evidence type="ECO:0000313" key="31">
    <source>
        <dbReference type="Proteomes" id="UP000694388"/>
    </source>
</evidence>
<feature type="transmembrane region" description="Helical" evidence="26">
    <location>
        <begin position="408"/>
        <end position="431"/>
    </location>
</feature>
<evidence type="ECO:0000256" key="6">
    <source>
        <dbReference type="ARBA" id="ARBA00022692"/>
    </source>
</evidence>
<feature type="binding site" evidence="21">
    <location>
        <begin position="483"/>
        <end position="490"/>
    </location>
    <ligand>
        <name>ATP</name>
        <dbReference type="ChEBI" id="CHEBI:30616"/>
    </ligand>
</feature>
<dbReference type="SUPFAM" id="SSF48726">
    <property type="entry name" value="Immunoglobulin"/>
    <property type="match status" value="2"/>
</dbReference>
<protein>
    <recommendedName>
        <fullName evidence="2">receptor protein-tyrosine kinase</fullName>
        <ecNumber evidence="2">2.7.10.1</ecNumber>
    </recommendedName>
</protein>
<evidence type="ECO:0000256" key="20">
    <source>
        <dbReference type="PIRSR" id="PIRSR000615-1"/>
    </source>
</evidence>
<dbReference type="EC" id="2.7.10.1" evidence="2"/>
<dbReference type="InterPro" id="IPR017441">
    <property type="entry name" value="Protein_kinase_ATP_BS"/>
</dbReference>
<keyword evidence="18 24" id="KW-0393">Immunoglobulin domain</keyword>
<dbReference type="PANTHER" id="PTHR24416">
    <property type="entry name" value="TYROSINE-PROTEIN KINASE RECEPTOR"/>
    <property type="match status" value="1"/>
</dbReference>
<keyword evidence="14" id="KW-0829">Tyrosine-protein kinase</keyword>
<dbReference type="InterPro" id="IPR013098">
    <property type="entry name" value="Ig_I-set"/>
</dbReference>
<feature type="chain" id="PRO_5034281441" description="receptor protein-tyrosine kinase" evidence="27">
    <location>
        <begin position="22"/>
        <end position="842"/>
    </location>
</feature>
<evidence type="ECO:0000259" key="29">
    <source>
        <dbReference type="PROSITE" id="PS50835"/>
    </source>
</evidence>
<evidence type="ECO:0000256" key="16">
    <source>
        <dbReference type="ARBA" id="ARBA00023170"/>
    </source>
</evidence>
<dbReference type="FunFam" id="1.10.510.10:FF:000140">
    <property type="entry name" value="Platelet-derived growth factor receptor beta"/>
    <property type="match status" value="1"/>
</dbReference>
<dbReference type="InterPro" id="IPR020635">
    <property type="entry name" value="Tyr_kinase_cat_dom"/>
</dbReference>
<dbReference type="GO" id="GO:0038109">
    <property type="term" value="P:Kit signaling pathway"/>
    <property type="evidence" value="ECO:0007669"/>
    <property type="project" value="TreeGrafter"/>
</dbReference>
<evidence type="ECO:0000256" key="12">
    <source>
        <dbReference type="ARBA" id="ARBA00022989"/>
    </source>
</evidence>
<dbReference type="GO" id="GO:0046427">
    <property type="term" value="P:positive regulation of receptor signaling pathway via JAK-STAT"/>
    <property type="evidence" value="ECO:0007669"/>
    <property type="project" value="TreeGrafter"/>
</dbReference>
<dbReference type="GO" id="GO:0030183">
    <property type="term" value="P:B cell differentiation"/>
    <property type="evidence" value="ECO:0007669"/>
    <property type="project" value="TreeGrafter"/>
</dbReference>
<feature type="domain" description="Protein kinase" evidence="28">
    <location>
        <begin position="476"/>
        <end position="833"/>
    </location>
</feature>
<dbReference type="Gene3D" id="3.30.200.20">
    <property type="entry name" value="Phosphorylase Kinase, domain 1"/>
    <property type="match status" value="1"/>
</dbReference>
<evidence type="ECO:0000256" key="14">
    <source>
        <dbReference type="ARBA" id="ARBA00023137"/>
    </source>
</evidence>
<dbReference type="AlphaFoldDB" id="A0A8C4R5X5"/>
<dbReference type="InterPro" id="IPR003599">
    <property type="entry name" value="Ig_sub"/>
</dbReference>
<evidence type="ECO:0000256" key="10">
    <source>
        <dbReference type="ARBA" id="ARBA00022840"/>
    </source>
</evidence>
<keyword evidence="5" id="KW-0808">Transferase</keyword>
<evidence type="ECO:0000256" key="8">
    <source>
        <dbReference type="ARBA" id="ARBA00022741"/>
    </source>
</evidence>
<evidence type="ECO:0000256" key="27">
    <source>
        <dbReference type="SAM" id="SignalP"/>
    </source>
</evidence>
<name>A0A8C4R5X5_EPTBU</name>
<evidence type="ECO:0000256" key="22">
    <source>
        <dbReference type="PIRSR" id="PIRSR000615-3"/>
    </source>
</evidence>
<dbReference type="InterPro" id="IPR007110">
    <property type="entry name" value="Ig-like_dom"/>
</dbReference>
<dbReference type="GO" id="GO:0043235">
    <property type="term" value="C:receptor complex"/>
    <property type="evidence" value="ECO:0007669"/>
    <property type="project" value="TreeGrafter"/>
</dbReference>
<dbReference type="GO" id="GO:0002244">
    <property type="term" value="P:hematopoietic progenitor cell differentiation"/>
    <property type="evidence" value="ECO:0007669"/>
    <property type="project" value="TreeGrafter"/>
</dbReference>
<reference evidence="30" key="2">
    <citation type="submission" date="2025-09" db="UniProtKB">
        <authorList>
            <consortium name="Ensembl"/>
        </authorList>
    </citation>
    <scope>IDENTIFICATION</scope>
</reference>
<evidence type="ECO:0000256" key="3">
    <source>
        <dbReference type="ARBA" id="ARBA00022475"/>
    </source>
</evidence>
<feature type="signal peptide" evidence="27">
    <location>
        <begin position="1"/>
        <end position="21"/>
    </location>
</feature>
<dbReference type="PROSITE" id="PS00240">
    <property type="entry name" value="RECEPTOR_TYR_KIN_III"/>
    <property type="match status" value="1"/>
</dbReference>
<organism evidence="30 31">
    <name type="scientific">Eptatretus burgeri</name>
    <name type="common">Inshore hagfish</name>
    <dbReference type="NCBI Taxonomy" id="7764"/>
    <lineage>
        <taxon>Eukaryota</taxon>
        <taxon>Metazoa</taxon>
        <taxon>Chordata</taxon>
        <taxon>Craniata</taxon>
        <taxon>Vertebrata</taxon>
        <taxon>Cyclostomata</taxon>
        <taxon>Myxini</taxon>
        <taxon>Myxiniformes</taxon>
        <taxon>Myxinidae</taxon>
        <taxon>Eptatretinae</taxon>
        <taxon>Eptatretus</taxon>
    </lineage>
</organism>
<evidence type="ECO:0000256" key="1">
    <source>
        <dbReference type="ARBA" id="ARBA00004251"/>
    </source>
</evidence>
<keyword evidence="6 24" id="KW-0812">Transmembrane</keyword>
<evidence type="ECO:0000256" key="25">
    <source>
        <dbReference type="SAM" id="MobiDB-lite"/>
    </source>
</evidence>
<evidence type="ECO:0000256" key="19">
    <source>
        <dbReference type="ARBA" id="ARBA00051243"/>
    </source>
</evidence>
<evidence type="ECO:0000313" key="30">
    <source>
        <dbReference type="Ensembl" id="ENSEBUP00000025683.1"/>
    </source>
</evidence>
<keyword evidence="7" id="KW-0677">Repeat</keyword>
<evidence type="ECO:0000256" key="5">
    <source>
        <dbReference type="ARBA" id="ARBA00022679"/>
    </source>
</evidence>
<keyword evidence="16 24" id="KW-0675">Receptor</keyword>
<dbReference type="GO" id="GO:0004714">
    <property type="term" value="F:transmembrane receptor protein tyrosine kinase activity"/>
    <property type="evidence" value="ECO:0007669"/>
    <property type="project" value="UniProtKB-EC"/>
</dbReference>
<dbReference type="GO" id="GO:0030335">
    <property type="term" value="P:positive regulation of cell migration"/>
    <property type="evidence" value="ECO:0007669"/>
    <property type="project" value="TreeGrafter"/>
</dbReference>
<evidence type="ECO:0000256" key="7">
    <source>
        <dbReference type="ARBA" id="ARBA00022737"/>
    </source>
</evidence>
<dbReference type="Gene3D" id="1.10.510.10">
    <property type="entry name" value="Transferase(Phosphotransferase) domain 1"/>
    <property type="match status" value="1"/>
</dbReference>
<accession>A0A8C4R5X5</accession>
<keyword evidence="8 21" id="KW-0547">Nucleotide-binding</keyword>
<dbReference type="GO" id="GO:0005886">
    <property type="term" value="C:plasma membrane"/>
    <property type="evidence" value="ECO:0007669"/>
    <property type="project" value="UniProtKB-SubCell"/>
</dbReference>
<evidence type="ECO:0000256" key="26">
    <source>
        <dbReference type="SAM" id="Phobius"/>
    </source>
</evidence>
<dbReference type="Gene3D" id="2.60.40.10">
    <property type="entry name" value="Immunoglobulins"/>
    <property type="match status" value="4"/>
</dbReference>
<dbReference type="PROSITE" id="PS00107">
    <property type="entry name" value="PROTEIN_KINASE_ATP"/>
    <property type="match status" value="1"/>
</dbReference>
<comment type="subcellular location">
    <subcellularLocation>
        <location evidence="1">Cell membrane</location>
        <topology evidence="1">Single-pass type I membrane protein</topology>
    </subcellularLocation>
    <subcellularLocation>
        <location evidence="24">Membrane</location>
        <topology evidence="24">Single-pass type I membrane protein</topology>
    </subcellularLocation>
</comment>
<keyword evidence="13 26" id="KW-0472">Membrane</keyword>
<keyword evidence="22" id="KW-0460">Magnesium</keyword>
<dbReference type="InterPro" id="IPR050122">
    <property type="entry name" value="RTK"/>
</dbReference>
<keyword evidence="3" id="KW-1003">Cell membrane</keyword>
<dbReference type="InterPro" id="IPR008266">
    <property type="entry name" value="Tyr_kinase_AS"/>
</dbReference>
<dbReference type="Ensembl" id="ENSEBUT00000026260.1">
    <property type="protein sequence ID" value="ENSEBUP00000025683.1"/>
    <property type="gene ID" value="ENSEBUG00000015805.1"/>
</dbReference>
<dbReference type="PROSITE" id="PS50835">
    <property type="entry name" value="IG_LIKE"/>
    <property type="match status" value="1"/>
</dbReference>
<evidence type="ECO:0000256" key="24">
    <source>
        <dbReference type="RuleBase" id="RU000311"/>
    </source>
</evidence>
<dbReference type="Pfam" id="PF07679">
    <property type="entry name" value="I-set"/>
    <property type="match status" value="1"/>
</dbReference>
<dbReference type="GO" id="GO:0005524">
    <property type="term" value="F:ATP binding"/>
    <property type="evidence" value="ECO:0007669"/>
    <property type="project" value="UniProtKB-UniRule"/>
</dbReference>
<keyword evidence="10 21" id="KW-0067">ATP-binding</keyword>
<evidence type="ECO:0000256" key="21">
    <source>
        <dbReference type="PIRSR" id="PIRSR000615-2"/>
    </source>
</evidence>
<dbReference type="InterPro" id="IPR011009">
    <property type="entry name" value="Kinase-like_dom_sf"/>
</dbReference>
<proteinExistence type="inferred from homology"/>
<comment type="catalytic activity">
    <reaction evidence="19">
        <text>L-tyrosyl-[protein] + ATP = O-phospho-L-tyrosyl-[protein] + ADP + H(+)</text>
        <dbReference type="Rhea" id="RHEA:10596"/>
        <dbReference type="Rhea" id="RHEA-COMP:10136"/>
        <dbReference type="Rhea" id="RHEA-COMP:20101"/>
        <dbReference type="ChEBI" id="CHEBI:15378"/>
        <dbReference type="ChEBI" id="CHEBI:30616"/>
        <dbReference type="ChEBI" id="CHEBI:46858"/>
        <dbReference type="ChEBI" id="CHEBI:61978"/>
        <dbReference type="ChEBI" id="CHEBI:456216"/>
        <dbReference type="EC" id="2.7.10.1"/>
    </reaction>
</comment>
<dbReference type="InterPro" id="IPR013783">
    <property type="entry name" value="Ig-like_fold"/>
</dbReference>
<dbReference type="PROSITE" id="PS51257">
    <property type="entry name" value="PROKAR_LIPOPROTEIN"/>
    <property type="match status" value="1"/>
</dbReference>
<evidence type="ECO:0000259" key="28">
    <source>
        <dbReference type="PROSITE" id="PS50011"/>
    </source>
</evidence>
<keyword evidence="27" id="KW-0732">Signal</keyword>
<evidence type="ECO:0000256" key="23">
    <source>
        <dbReference type="PROSITE-ProRule" id="PRU10141"/>
    </source>
</evidence>
<dbReference type="GO" id="GO:0019838">
    <property type="term" value="F:growth factor binding"/>
    <property type="evidence" value="ECO:0007669"/>
    <property type="project" value="TreeGrafter"/>
</dbReference>
<feature type="binding site" evidence="21 23">
    <location>
        <position position="510"/>
    </location>
    <ligand>
        <name>ATP</name>
        <dbReference type="ChEBI" id="CHEBI:30616"/>
    </ligand>
</feature>
<feature type="binding site" evidence="22">
    <location>
        <position position="455"/>
    </location>
    <ligand>
        <name>Mg(2+)</name>
        <dbReference type="ChEBI" id="CHEBI:18420"/>
    </ligand>
</feature>
<dbReference type="InterPro" id="IPR036179">
    <property type="entry name" value="Ig-like_dom_sf"/>
</dbReference>
<evidence type="ECO:0000256" key="15">
    <source>
        <dbReference type="ARBA" id="ARBA00023157"/>
    </source>
</evidence>
<dbReference type="InterPro" id="IPR000719">
    <property type="entry name" value="Prot_kinase_dom"/>
</dbReference>
<dbReference type="InterPro" id="IPR001824">
    <property type="entry name" value="Tyr_kinase_rcpt_3_CS"/>
</dbReference>
<evidence type="ECO:0000256" key="2">
    <source>
        <dbReference type="ARBA" id="ARBA00011902"/>
    </source>
</evidence>
<keyword evidence="11" id="KW-0832">Ubl conjugation</keyword>
<evidence type="ECO:0000256" key="18">
    <source>
        <dbReference type="ARBA" id="ARBA00023319"/>
    </source>
</evidence>
<dbReference type="PROSITE" id="PS00109">
    <property type="entry name" value="PROTEIN_KINASE_TYR"/>
    <property type="match status" value="1"/>
</dbReference>
<dbReference type="PANTHER" id="PTHR24416:SF46">
    <property type="entry name" value="MAST_STEM CELL GROWTH FACTOR RECEPTOR KIT"/>
    <property type="match status" value="1"/>
</dbReference>
<dbReference type="SMART" id="SM00219">
    <property type="entry name" value="TyrKc"/>
    <property type="match status" value="1"/>
</dbReference>
<evidence type="ECO:0000256" key="9">
    <source>
        <dbReference type="ARBA" id="ARBA00022777"/>
    </source>
</evidence>
<feature type="binding site" evidence="22">
    <location>
        <position position="707"/>
    </location>
    <ligand>
        <name>Mg(2+)</name>
        <dbReference type="ChEBI" id="CHEBI:18420"/>
    </ligand>
</feature>
<comment type="similarity">
    <text evidence="24">Belongs to the protein kinase superfamily. Tyr protein kinase family. CSF-1/PDGF receptor subfamily.</text>
</comment>
<dbReference type="InterPro" id="IPR001245">
    <property type="entry name" value="Ser-Thr/Tyr_kinase_cat_dom"/>
</dbReference>
<dbReference type="GO" id="GO:0046872">
    <property type="term" value="F:metal ion binding"/>
    <property type="evidence" value="ECO:0007669"/>
    <property type="project" value="UniProtKB-KW"/>
</dbReference>
<dbReference type="SUPFAM" id="SSF56112">
    <property type="entry name" value="Protein kinase-like (PK-like)"/>
    <property type="match status" value="1"/>
</dbReference>
<dbReference type="FunFam" id="3.30.200.20:FF:000025">
    <property type="entry name" value="Platelet-derived growth factor receptor alpha"/>
    <property type="match status" value="1"/>
</dbReference>
<sequence length="842" mass="95487">MLTKWTVRVLLCAAVLSAVSCKLRLEPNSIELEFKPGDKLQVTCFGGTKWRGVSRQCVKSVPNGLMLHIERIKLRNTGLYTCTDGDRNVSTYVFVKDPEHLFAEASTSIHGVEGSPATIPCLLAHPEASNLQLFHHRNGLDQQATFNFTFDRHRGALIYNLTPNMDGKYFCRGVLNKRTHDSSRFTLNVIRVVTELPDITVNVEHTLLKVGEAFAADCKANANDFTVKAYWETDKPHGMDNVELGGAKLIIEDVGYSSLQVLRIRAVTMADKGRYTCYAKNSFGRRNVTVNLDVIDRGYVNITFHGESPVIDALAGQTVTLEVHLESYPALLHWGWLHEGQPMNTSDHRPTCKTNGRGYECSLELLRVKVKEHGLYTFYANNSDDYNSLDFQVVVSDISKGSPKSENYWTVMVTISGIATVLLFAIIVIVYKYKTKPRFEIRWKVIETVRDGNKYIYIDPTQLPYDDRWEFPREHLVFGELLGSGAFGKVMQATAHGLLKSDMATKVAVKMLKQSAHSSEKEALMSELKIMSHLGHHINIVNLLGACTVGGPILVITEYCCHGDLLNFLHQKKNDFRMWNTRLTEYQNLSFLENIIPPQEKKAEKGDYLEMRPRSPGLLAKTQSHDMTPLVSKGITGTGLKSDDTLEEEEDFDEQADRQPLDLEDLISFSYQVAKGMAFLAFKNCIHRDLAARNILITRGRVAKICDFGLARDIVNDSNYVIRGNVRLPVKWMSPESIFHCVYTVQSDVWSYGILLWEIFSLAETPYTGMRVDSCFYRMIKEGYRMPSPRFCTADMYDIMLSCWNDEAFERPTFDQLVDLIQVQLHRDPKKFLQTPGTSCFI</sequence>
<dbReference type="SMART" id="SM00409">
    <property type="entry name" value="IG"/>
    <property type="match status" value="4"/>
</dbReference>
<keyword evidence="15" id="KW-1015">Disulfide bond</keyword>
<dbReference type="Proteomes" id="UP000694388">
    <property type="component" value="Unplaced"/>
</dbReference>
<feature type="binding site" evidence="22">
    <location>
        <position position="694"/>
    </location>
    <ligand>
        <name>Mg(2+)</name>
        <dbReference type="ChEBI" id="CHEBI:18420"/>
    </ligand>
</feature>
<dbReference type="PROSITE" id="PS50011">
    <property type="entry name" value="PROTEIN_KINASE_DOM"/>
    <property type="match status" value="1"/>
</dbReference>
<keyword evidence="31" id="KW-1185">Reference proteome</keyword>
<keyword evidence="12 26" id="KW-1133">Transmembrane helix</keyword>
<keyword evidence="9" id="KW-0418">Kinase</keyword>
<dbReference type="PIRSF" id="PIRSF000615">
    <property type="entry name" value="TyrPK_CSF1-R"/>
    <property type="match status" value="1"/>
</dbReference>
<evidence type="ECO:0000256" key="17">
    <source>
        <dbReference type="ARBA" id="ARBA00023180"/>
    </source>
</evidence>
<evidence type="ECO:0000256" key="4">
    <source>
        <dbReference type="ARBA" id="ARBA00022553"/>
    </source>
</evidence>
<dbReference type="Pfam" id="PF07714">
    <property type="entry name" value="PK_Tyr_Ser-Thr"/>
    <property type="match status" value="1"/>
</dbReference>
<feature type="region of interest" description="Disordered" evidence="25">
    <location>
        <begin position="636"/>
        <end position="657"/>
    </location>
</feature>
<feature type="binding site" evidence="21">
    <location>
        <position position="693"/>
    </location>
    <ligand>
        <name>ATP</name>
        <dbReference type="ChEBI" id="CHEBI:30616"/>
    </ligand>
</feature>
<feature type="compositionally biased region" description="Acidic residues" evidence="25">
    <location>
        <begin position="645"/>
        <end position="654"/>
    </location>
</feature>
<keyword evidence="17" id="KW-0325">Glycoprotein</keyword>
<reference evidence="30" key="1">
    <citation type="submission" date="2025-08" db="UniProtKB">
        <authorList>
            <consortium name="Ensembl"/>
        </authorList>
    </citation>
    <scope>IDENTIFICATION</scope>
</reference>
<dbReference type="GeneTree" id="ENSGT00940000155506"/>